<dbReference type="Proteomes" id="UP001189429">
    <property type="component" value="Unassembled WGS sequence"/>
</dbReference>
<feature type="region of interest" description="Disordered" evidence="1">
    <location>
        <begin position="1"/>
        <end position="31"/>
    </location>
</feature>
<dbReference type="EMBL" id="CAUYUJ010003350">
    <property type="protein sequence ID" value="CAK0804971.1"/>
    <property type="molecule type" value="Genomic_DNA"/>
</dbReference>
<protein>
    <submittedName>
        <fullName evidence="2">Uncharacterized protein</fullName>
    </submittedName>
</protein>
<name>A0ABN9QG58_9DINO</name>
<sequence length="53" mass="6034">VYDYGKEHGLNWLHPQDKDRKQPGRSISSVVLRAAPGQAWTRRRPCSRTLASS</sequence>
<comment type="caution">
    <text evidence="2">The sequence shown here is derived from an EMBL/GenBank/DDBJ whole genome shotgun (WGS) entry which is preliminary data.</text>
</comment>
<evidence type="ECO:0000313" key="3">
    <source>
        <dbReference type="Proteomes" id="UP001189429"/>
    </source>
</evidence>
<gene>
    <name evidence="2" type="ORF">PCOR1329_LOCUS11636</name>
</gene>
<proteinExistence type="predicted"/>
<reference evidence="2" key="1">
    <citation type="submission" date="2023-10" db="EMBL/GenBank/DDBJ databases">
        <authorList>
            <person name="Chen Y."/>
            <person name="Shah S."/>
            <person name="Dougan E. K."/>
            <person name="Thang M."/>
            <person name="Chan C."/>
        </authorList>
    </citation>
    <scope>NUCLEOTIDE SEQUENCE [LARGE SCALE GENOMIC DNA]</scope>
</reference>
<accession>A0ABN9QG58</accession>
<evidence type="ECO:0000313" key="2">
    <source>
        <dbReference type="EMBL" id="CAK0804971.1"/>
    </source>
</evidence>
<feature type="non-terminal residue" evidence="2">
    <location>
        <position position="1"/>
    </location>
</feature>
<evidence type="ECO:0000256" key="1">
    <source>
        <dbReference type="SAM" id="MobiDB-lite"/>
    </source>
</evidence>
<feature type="compositionally biased region" description="Basic and acidic residues" evidence="1">
    <location>
        <begin position="1"/>
        <end position="22"/>
    </location>
</feature>
<keyword evidence="3" id="KW-1185">Reference proteome</keyword>
<organism evidence="2 3">
    <name type="scientific">Prorocentrum cordatum</name>
    <dbReference type="NCBI Taxonomy" id="2364126"/>
    <lineage>
        <taxon>Eukaryota</taxon>
        <taxon>Sar</taxon>
        <taxon>Alveolata</taxon>
        <taxon>Dinophyceae</taxon>
        <taxon>Prorocentrales</taxon>
        <taxon>Prorocentraceae</taxon>
        <taxon>Prorocentrum</taxon>
    </lineage>
</organism>